<keyword evidence="5" id="KW-0472">Membrane</keyword>
<keyword evidence="5" id="KW-1133">Transmembrane helix</keyword>
<dbReference type="Pfam" id="PF00031">
    <property type="entry name" value="Cystatin"/>
    <property type="match status" value="1"/>
</dbReference>
<dbReference type="GO" id="GO:0004869">
    <property type="term" value="F:cysteine-type endopeptidase inhibitor activity"/>
    <property type="evidence" value="ECO:0007669"/>
    <property type="project" value="UniProtKB-KW"/>
</dbReference>
<dbReference type="Ensembl" id="ENSSLUT00000008389.1">
    <property type="protein sequence ID" value="ENSSLUP00000008123.1"/>
    <property type="gene ID" value="ENSSLUG00000003844.1"/>
</dbReference>
<dbReference type="Proteomes" id="UP000694568">
    <property type="component" value="Unplaced"/>
</dbReference>
<organism evidence="7 8">
    <name type="scientific">Sander lucioperca</name>
    <name type="common">Pike-perch</name>
    <name type="synonym">Perca lucioperca</name>
    <dbReference type="NCBI Taxonomy" id="283035"/>
    <lineage>
        <taxon>Eukaryota</taxon>
        <taxon>Metazoa</taxon>
        <taxon>Chordata</taxon>
        <taxon>Craniata</taxon>
        <taxon>Vertebrata</taxon>
        <taxon>Euteleostomi</taxon>
        <taxon>Actinopterygii</taxon>
        <taxon>Neopterygii</taxon>
        <taxon>Teleostei</taxon>
        <taxon>Neoteleostei</taxon>
        <taxon>Acanthomorphata</taxon>
        <taxon>Eupercaria</taxon>
        <taxon>Perciformes</taxon>
        <taxon>Percoidei</taxon>
        <taxon>Percidae</taxon>
        <taxon>Luciopercinae</taxon>
        <taxon>Sander</taxon>
    </lineage>
</organism>
<keyword evidence="8" id="KW-1185">Reference proteome</keyword>
<evidence type="ECO:0000256" key="5">
    <source>
        <dbReference type="SAM" id="Phobius"/>
    </source>
</evidence>
<dbReference type="PANTHER" id="PTHR46186">
    <property type="entry name" value="CYSTATIN"/>
    <property type="match status" value="1"/>
</dbReference>
<dbReference type="PANTHER" id="PTHR46186:SF2">
    <property type="entry name" value="CYSTATIN"/>
    <property type="match status" value="1"/>
</dbReference>
<dbReference type="CDD" id="cd00042">
    <property type="entry name" value="CY"/>
    <property type="match status" value="1"/>
</dbReference>
<dbReference type="FunFam" id="3.10.450.10:FF:000004">
    <property type="entry name" value="Cystatin C"/>
    <property type="match status" value="1"/>
</dbReference>
<name>A0A8C9XBC3_SANLU</name>
<proteinExistence type="inferred from homology"/>
<evidence type="ECO:0000259" key="6">
    <source>
        <dbReference type="SMART" id="SM00043"/>
    </source>
</evidence>
<protein>
    <recommendedName>
        <fullName evidence="6">Cystatin domain-containing protein</fullName>
    </recommendedName>
</protein>
<dbReference type="SUPFAM" id="SSF54403">
    <property type="entry name" value="Cystatin/monellin"/>
    <property type="match status" value="1"/>
</dbReference>
<reference evidence="7" key="1">
    <citation type="submission" date="2025-08" db="UniProtKB">
        <authorList>
            <consortium name="Ensembl"/>
        </authorList>
    </citation>
    <scope>IDENTIFICATION</scope>
</reference>
<evidence type="ECO:0000256" key="4">
    <source>
        <dbReference type="ARBA" id="ARBA00023157"/>
    </source>
</evidence>
<keyword evidence="3" id="KW-0789">Thiol protease inhibitor</keyword>
<feature type="transmembrane region" description="Helical" evidence="5">
    <location>
        <begin position="7"/>
        <end position="29"/>
    </location>
</feature>
<dbReference type="Gene3D" id="3.10.450.10">
    <property type="match status" value="1"/>
</dbReference>
<dbReference type="SMART" id="SM00043">
    <property type="entry name" value="CY"/>
    <property type="match status" value="1"/>
</dbReference>
<gene>
    <name evidence="7" type="primary">LOC116060945</name>
</gene>
<evidence type="ECO:0000313" key="7">
    <source>
        <dbReference type="Ensembl" id="ENSSLUP00000008123.1"/>
    </source>
</evidence>
<dbReference type="GeneTree" id="ENSGT00940000173563"/>
<evidence type="ECO:0000256" key="1">
    <source>
        <dbReference type="ARBA" id="ARBA00009403"/>
    </source>
</evidence>
<dbReference type="GO" id="GO:0031982">
    <property type="term" value="C:vesicle"/>
    <property type="evidence" value="ECO:0007669"/>
    <property type="project" value="TreeGrafter"/>
</dbReference>
<dbReference type="GO" id="GO:0005615">
    <property type="term" value="C:extracellular space"/>
    <property type="evidence" value="ECO:0007669"/>
    <property type="project" value="TreeGrafter"/>
</dbReference>
<dbReference type="AlphaFoldDB" id="A0A8C9XBC3"/>
<keyword evidence="2" id="KW-0646">Protease inhibitor</keyword>
<comment type="similarity">
    <text evidence="1">Belongs to the cystatin family.</text>
</comment>
<sequence>LIATAKQLVSITMFIWFCVLVGALTGRFVTEQSPIVGGPQKVPVNDNNVLDAAQFAVVEFNKANTEDMFDYKIVNVTSAELQVVAGLNYFLKMHLGRTTWKKDNTAANEPLDFHSQPKKLECNFTVYEIPWKYSHDA</sequence>
<dbReference type="InterPro" id="IPR000010">
    <property type="entry name" value="Cystatin_dom"/>
</dbReference>
<accession>A0A8C9XBC3</accession>
<evidence type="ECO:0000256" key="3">
    <source>
        <dbReference type="ARBA" id="ARBA00022704"/>
    </source>
</evidence>
<keyword evidence="5" id="KW-0812">Transmembrane</keyword>
<dbReference type="GO" id="GO:0005737">
    <property type="term" value="C:cytoplasm"/>
    <property type="evidence" value="ECO:0007669"/>
    <property type="project" value="TreeGrafter"/>
</dbReference>
<evidence type="ECO:0000256" key="2">
    <source>
        <dbReference type="ARBA" id="ARBA00022690"/>
    </source>
</evidence>
<feature type="domain" description="Cystatin" evidence="6">
    <location>
        <begin position="34"/>
        <end position="136"/>
    </location>
</feature>
<dbReference type="InterPro" id="IPR046350">
    <property type="entry name" value="Cystatin_sf"/>
</dbReference>
<keyword evidence="4" id="KW-1015">Disulfide bond</keyword>
<evidence type="ECO:0000313" key="8">
    <source>
        <dbReference type="Proteomes" id="UP000694568"/>
    </source>
</evidence>
<reference evidence="7" key="2">
    <citation type="submission" date="2025-09" db="UniProtKB">
        <authorList>
            <consortium name="Ensembl"/>
        </authorList>
    </citation>
    <scope>IDENTIFICATION</scope>
</reference>